<dbReference type="PANTHER" id="PTHR24273">
    <property type="entry name" value="FI04643P-RELATED"/>
    <property type="match status" value="1"/>
</dbReference>
<dbReference type="PANTHER" id="PTHR24273:SF32">
    <property type="entry name" value="HYALIN"/>
    <property type="match status" value="1"/>
</dbReference>
<reference evidence="2 3" key="1">
    <citation type="submission" date="2020-01" db="EMBL/GenBank/DDBJ databases">
        <title>Genome analysis.</title>
        <authorList>
            <person name="Wu S."/>
            <person name="Wang G."/>
        </authorList>
    </citation>
    <scope>NUCLEOTIDE SEQUENCE [LARGE SCALE GENOMIC DNA]</scope>
    <source>
        <strain evidence="2 3">SYL130</strain>
    </source>
</reference>
<feature type="non-terminal residue" evidence="2">
    <location>
        <position position="1"/>
    </location>
</feature>
<dbReference type="Proteomes" id="UP000753802">
    <property type="component" value="Unassembled WGS sequence"/>
</dbReference>
<gene>
    <name evidence="2" type="ORF">GWC95_04865</name>
</gene>
<dbReference type="SUPFAM" id="SSF49299">
    <property type="entry name" value="PKD domain"/>
    <property type="match status" value="1"/>
</dbReference>
<sequence>TNGSSPFNYTLTRTWTATDGCGNTSSKTQTVTVRDTQAPVPTIASLPTLTGDCSVTATAPTATDNCAGTITATTLNPVSYTAQGVYTITWTYNDGQGNTTTQTQRVVVKDQSGPIADVSTLPVVAGQCSATVTTKPTATDACSGVTAQGTTTDPLSYGTQGTYTIHWTYTDNLGNKTYQDQTVIVKDNLAPVPNVATLPVIEGQCSVNITMVSGTRCTDNCRCCRNVCHCRTGNCGCNQWGEWVRSLLWFLFGNTGDDDHGCEHNDDVDDVNNLKMQAPTATDNCKGTIVGTTTDPLSYSTQGTYTIHWTFTDGNGNTSVQEQTVKVADVEAPVPSAYSLPAIHGTCAATVTTRPTAKDNCKGTVTATTTDPLTYNTQGTYTIRWTYDDGNGNTTVQTQTVVISDNSKPTLSEPNDITISCSQSALPSVTGMATATDNCGTPTVTYSDVVNGNKITRTWKATDAAGNYVTDVQVITISDGIKPVLTAPSNTTVACGSATAPAATGTATATDNCSTPVVTYSDNSSNGGYTITRTWKATDAAGNTATATQTITITDNVKPVITAPNNTTVNCGSSTSPNATGTATATDACSSVSISYTDLQSGSVITRTWKAVDASGNFATATQTITVTDNTKPSIADVSDVTIGCSQSTAPSSCGGTPNAWDNCSTPTVSYSDVTNGNVITRTWKATDAAGNYATSTQLITIVDNTKPVLTEPNDITVGCGSSTLPSATGMATATDGCSTPTVTYTDTQSGNVITRTWRATDASGNYATDVQYITIGSPFTATLSSAPTNGTYTGGVNTNLYLGYGAQSTTLMMCNLPSGGAPYTYAWSGSATNRLSSTTAASPVFTPATFGYYTFSVTVTNKYGCSSTAVISICVTDVRVPGTNGAKVYVCHTPSGKNKTPQTLQV</sequence>
<dbReference type="InterPro" id="IPR057078">
    <property type="entry name" value="HYR-4C"/>
</dbReference>
<organism evidence="2 3">
    <name type="scientific">Sediminibacterium roseum</name>
    <dbReference type="NCBI Taxonomy" id="1978412"/>
    <lineage>
        <taxon>Bacteria</taxon>
        <taxon>Pseudomonadati</taxon>
        <taxon>Bacteroidota</taxon>
        <taxon>Chitinophagia</taxon>
        <taxon>Chitinophagales</taxon>
        <taxon>Chitinophagaceae</taxon>
        <taxon>Sediminibacterium</taxon>
    </lineage>
</organism>
<evidence type="ECO:0000313" key="3">
    <source>
        <dbReference type="Proteomes" id="UP000753802"/>
    </source>
</evidence>
<evidence type="ECO:0000259" key="1">
    <source>
        <dbReference type="SMART" id="SM00089"/>
    </source>
</evidence>
<dbReference type="InterPro" id="IPR022409">
    <property type="entry name" value="PKD/Chitinase_dom"/>
</dbReference>
<protein>
    <recommendedName>
        <fullName evidence="1">PKD/Chitinase domain-containing protein</fullName>
    </recommendedName>
</protein>
<proteinExistence type="predicted"/>
<evidence type="ECO:0000313" key="2">
    <source>
        <dbReference type="EMBL" id="NCI49244.1"/>
    </source>
</evidence>
<feature type="domain" description="PKD/Chitinase" evidence="1">
    <location>
        <begin position="802"/>
        <end position="879"/>
    </location>
</feature>
<accession>A0ABW9ZQ70</accession>
<dbReference type="Pfam" id="PF23237">
    <property type="entry name" value="HYR_4C"/>
    <property type="match status" value="2"/>
</dbReference>
<dbReference type="EMBL" id="JAACJS010000005">
    <property type="protein sequence ID" value="NCI49244.1"/>
    <property type="molecule type" value="Genomic_DNA"/>
</dbReference>
<dbReference type="InterPro" id="IPR013783">
    <property type="entry name" value="Ig-like_fold"/>
</dbReference>
<dbReference type="InterPro" id="IPR035986">
    <property type="entry name" value="PKD_dom_sf"/>
</dbReference>
<dbReference type="SMART" id="SM00089">
    <property type="entry name" value="PKD"/>
    <property type="match status" value="1"/>
</dbReference>
<feature type="non-terminal residue" evidence="2">
    <location>
        <position position="907"/>
    </location>
</feature>
<name>A0ABW9ZQ70_9BACT</name>
<keyword evidence="3" id="KW-1185">Reference proteome</keyword>
<dbReference type="RefSeq" id="WP_161817575.1">
    <property type="nucleotide sequence ID" value="NZ_JAACJS010000005.1"/>
</dbReference>
<dbReference type="Gene3D" id="2.60.40.10">
    <property type="entry name" value="Immunoglobulins"/>
    <property type="match status" value="6"/>
</dbReference>
<comment type="caution">
    <text evidence="2">The sequence shown here is derived from an EMBL/GenBank/DDBJ whole genome shotgun (WGS) entry which is preliminary data.</text>
</comment>